<comment type="caution">
    <text evidence="1">The sequence shown here is derived from an EMBL/GenBank/DDBJ whole genome shotgun (WGS) entry which is preliminary data.</text>
</comment>
<dbReference type="InterPro" id="IPR010254">
    <property type="entry name" value="B12-dep_deHydtase_bsu"/>
</dbReference>
<evidence type="ECO:0000313" key="1">
    <source>
        <dbReference type="EMBL" id="MDK2563526.1"/>
    </source>
</evidence>
<proteinExistence type="predicted"/>
<organism evidence="1 2">
    <name type="scientific">Romboutsia sedimentorum</name>
    <dbReference type="NCBI Taxonomy" id="1368474"/>
    <lineage>
        <taxon>Bacteria</taxon>
        <taxon>Bacillati</taxon>
        <taxon>Bacillota</taxon>
        <taxon>Clostridia</taxon>
        <taxon>Peptostreptococcales</taxon>
        <taxon>Peptostreptococcaceae</taxon>
        <taxon>Romboutsia</taxon>
    </lineage>
</organism>
<dbReference type="EMBL" id="JASKYM010000002">
    <property type="protein sequence ID" value="MDK2563526.1"/>
    <property type="molecule type" value="Genomic_DNA"/>
</dbReference>
<sequence length="118" mass="13317">MSIKSYDLDTPSVYVFHCNDIDIEKFKEVLWGIEEEGIPYKLESTTMEISNELSHKAALKSKLGVGIGISKDKISLTTNKLDKNKPLISIELNQDYTRLRNLGSNGARLVKGIELKYI</sequence>
<dbReference type="SUPFAM" id="SSF52968">
    <property type="entry name" value="B12-dependent dehydatase associated subunit"/>
    <property type="match status" value="1"/>
</dbReference>
<dbReference type="Proteomes" id="UP001301012">
    <property type="component" value="Unassembled WGS sequence"/>
</dbReference>
<dbReference type="Pfam" id="PF02288">
    <property type="entry name" value="Dehydratase_MU"/>
    <property type="match status" value="1"/>
</dbReference>
<reference evidence="1 2" key="1">
    <citation type="submission" date="2023-05" db="EMBL/GenBank/DDBJ databases">
        <title>Rombocin, a short stable natural nisin variant, displays selective antimicrobial activity against Listeria monocytogenes and employs dual mode of action to kill target bacterial strains.</title>
        <authorList>
            <person name="Wambui J."/>
            <person name="Stephan R."/>
            <person name="Kuipers O.P."/>
        </authorList>
    </citation>
    <scope>NUCLEOTIDE SEQUENCE [LARGE SCALE GENOMIC DNA]</scope>
    <source>
        <strain evidence="1 2">RC002</strain>
    </source>
</reference>
<name>A0ABT7EC66_9FIRM</name>
<dbReference type="Gene3D" id="3.40.50.10150">
    <property type="entry name" value="B12-dependent dehydatase associated subunit"/>
    <property type="match status" value="1"/>
</dbReference>
<evidence type="ECO:0000313" key="2">
    <source>
        <dbReference type="Proteomes" id="UP001301012"/>
    </source>
</evidence>
<gene>
    <name evidence="1" type="ORF">QOZ84_08185</name>
</gene>
<accession>A0ABT7EC66</accession>
<dbReference type="InterPro" id="IPR009192">
    <property type="entry name" value="Diol/glycerol_deHydtase_re_ssu"/>
</dbReference>
<keyword evidence="2" id="KW-1185">Reference proteome</keyword>
<dbReference type="InterPro" id="IPR003208">
    <property type="entry name" value="Dehydtase/Dehydtase_re"/>
</dbReference>
<dbReference type="PIRSF" id="PIRSF011503">
    <property type="entry name" value="DdrB_PduH"/>
    <property type="match status" value="1"/>
</dbReference>
<protein>
    <submittedName>
        <fullName evidence="1">Glycerol dehydratase reactivase beta/small subunit family protein</fullName>
    </submittedName>
</protein>
<dbReference type="RefSeq" id="WP_284132461.1">
    <property type="nucleotide sequence ID" value="NZ_JASKYM010000002.1"/>
</dbReference>